<keyword evidence="5" id="KW-0675">Receptor</keyword>
<evidence type="ECO:0000256" key="3">
    <source>
        <dbReference type="ARBA" id="ARBA00022989"/>
    </source>
</evidence>
<reference evidence="7" key="1">
    <citation type="submission" date="2020-08" db="EMBL/GenBank/DDBJ databases">
        <title>Multicomponent nature underlies the extraordinary mechanical properties of spider dragline silk.</title>
        <authorList>
            <person name="Kono N."/>
            <person name="Nakamura H."/>
            <person name="Mori M."/>
            <person name="Yoshida Y."/>
            <person name="Ohtoshi R."/>
            <person name="Malay A.D."/>
            <person name="Moran D.A.P."/>
            <person name="Tomita M."/>
            <person name="Numata K."/>
            <person name="Arakawa K."/>
        </authorList>
    </citation>
    <scope>NUCLEOTIDE SEQUENCE</scope>
</reference>
<evidence type="ECO:0000256" key="2">
    <source>
        <dbReference type="ARBA" id="ARBA00022692"/>
    </source>
</evidence>
<comment type="caution">
    <text evidence="7">The sequence shown here is derived from an EMBL/GenBank/DDBJ whole genome shotgun (WGS) entry which is preliminary data.</text>
</comment>
<dbReference type="GO" id="GO:0016020">
    <property type="term" value="C:membrane"/>
    <property type="evidence" value="ECO:0007669"/>
    <property type="project" value="UniProtKB-SubCell"/>
</dbReference>
<accession>A0A8X6ITX5</accession>
<organism evidence="7 8">
    <name type="scientific">Trichonephila inaurata madagascariensis</name>
    <dbReference type="NCBI Taxonomy" id="2747483"/>
    <lineage>
        <taxon>Eukaryota</taxon>
        <taxon>Metazoa</taxon>
        <taxon>Ecdysozoa</taxon>
        <taxon>Arthropoda</taxon>
        <taxon>Chelicerata</taxon>
        <taxon>Arachnida</taxon>
        <taxon>Araneae</taxon>
        <taxon>Araneomorphae</taxon>
        <taxon>Entelegynae</taxon>
        <taxon>Araneoidea</taxon>
        <taxon>Nephilidae</taxon>
        <taxon>Trichonephila</taxon>
        <taxon>Trichonephila inaurata</taxon>
    </lineage>
</organism>
<proteinExistence type="predicted"/>
<feature type="transmembrane region" description="Helical" evidence="6">
    <location>
        <begin position="296"/>
        <end position="318"/>
    </location>
</feature>
<feature type="transmembrane region" description="Helical" evidence="6">
    <location>
        <begin position="51"/>
        <end position="69"/>
    </location>
</feature>
<protein>
    <recommendedName>
        <fullName evidence="9">Gustatory receptor</fullName>
    </recommendedName>
</protein>
<evidence type="ECO:0000313" key="7">
    <source>
        <dbReference type="EMBL" id="GFS58931.1"/>
    </source>
</evidence>
<sequence>MDLFERKISPSSDFLSRRRKTSDRHPLRIILNSLTVLGLKIEDSNSSFKRVFCFTYFVIVLLCMHYWALSDVAWYFRNQVKEDMLAESITVWASVCTVDFLMLKRKDLLRVLSIVKKETEKLSPDEQRKYQKFVWKVCGAAWLFIILFMSQNFMFILHVDYDRYFSNTPLFFFYRKMPETQLNIYIRIDRSIENLYIHGLLTIIIALYILLCTNAKLWIKKCNLSSELHLVSEESTSSLEDVRRYRNIFDQFTKKIELLDDVFCRIVAVWLLMILVSLCVRILTILNPLTENTDRIIVSTLLVLSRATVTLISISIVAEKVHEASVSYIRKLDSILKMKSNAKNIAMYQEIQLIYTKFTFFPTHLTVWKFTSLNRAFLMTCIGMMSTYVIICIQLNPNALKGIMG</sequence>
<evidence type="ECO:0008006" key="9">
    <source>
        <dbReference type="Google" id="ProtNLM"/>
    </source>
</evidence>
<dbReference type="OrthoDB" id="6427658at2759"/>
<feature type="transmembrane region" description="Helical" evidence="6">
    <location>
        <begin position="195"/>
        <end position="219"/>
    </location>
</feature>
<dbReference type="PANTHER" id="PTHR21421">
    <property type="entry name" value="GUSTATORY RECEPTOR"/>
    <property type="match status" value="1"/>
</dbReference>
<evidence type="ECO:0000256" key="5">
    <source>
        <dbReference type="ARBA" id="ARBA00023170"/>
    </source>
</evidence>
<feature type="transmembrane region" description="Helical" evidence="6">
    <location>
        <begin position="262"/>
        <end position="284"/>
    </location>
</feature>
<keyword evidence="8" id="KW-1185">Reference proteome</keyword>
<dbReference type="GO" id="GO:0038023">
    <property type="term" value="F:signaling receptor activity"/>
    <property type="evidence" value="ECO:0007669"/>
    <property type="project" value="UniProtKB-ARBA"/>
</dbReference>
<keyword evidence="3 6" id="KW-1133">Transmembrane helix</keyword>
<feature type="transmembrane region" description="Helical" evidence="6">
    <location>
        <begin position="376"/>
        <end position="396"/>
    </location>
</feature>
<dbReference type="AlphaFoldDB" id="A0A8X6ITX5"/>
<dbReference type="EMBL" id="BMAV01027380">
    <property type="protein sequence ID" value="GFS58931.1"/>
    <property type="molecule type" value="Genomic_DNA"/>
</dbReference>
<evidence type="ECO:0000256" key="1">
    <source>
        <dbReference type="ARBA" id="ARBA00004141"/>
    </source>
</evidence>
<feature type="transmembrane region" description="Helical" evidence="6">
    <location>
        <begin position="84"/>
        <end position="103"/>
    </location>
</feature>
<dbReference type="GO" id="GO:0051606">
    <property type="term" value="P:detection of stimulus"/>
    <property type="evidence" value="ECO:0007669"/>
    <property type="project" value="UniProtKB-ARBA"/>
</dbReference>
<feature type="transmembrane region" description="Helical" evidence="6">
    <location>
        <begin position="133"/>
        <end position="157"/>
    </location>
</feature>
<evidence type="ECO:0000313" key="8">
    <source>
        <dbReference type="Proteomes" id="UP000886998"/>
    </source>
</evidence>
<comment type="subcellular location">
    <subcellularLocation>
        <location evidence="1">Membrane</location>
        <topology evidence="1">Multi-pass membrane protein</topology>
    </subcellularLocation>
</comment>
<keyword evidence="2 6" id="KW-0812">Transmembrane</keyword>
<dbReference type="GO" id="GO:0007606">
    <property type="term" value="P:sensory perception of chemical stimulus"/>
    <property type="evidence" value="ECO:0007669"/>
    <property type="project" value="TreeGrafter"/>
</dbReference>
<dbReference type="PANTHER" id="PTHR21421:SF29">
    <property type="entry name" value="GUSTATORY RECEPTOR 5A FOR TREHALOSE-RELATED"/>
    <property type="match status" value="1"/>
</dbReference>
<dbReference type="Proteomes" id="UP000886998">
    <property type="component" value="Unassembled WGS sequence"/>
</dbReference>
<evidence type="ECO:0000256" key="6">
    <source>
        <dbReference type="SAM" id="Phobius"/>
    </source>
</evidence>
<name>A0A8X6ITX5_9ARAC</name>
<gene>
    <name evidence="7" type="primary">AVEN_136476_1</name>
    <name evidence="7" type="ORF">TNIN_341151</name>
</gene>
<evidence type="ECO:0000256" key="4">
    <source>
        <dbReference type="ARBA" id="ARBA00023136"/>
    </source>
</evidence>
<keyword evidence="4 6" id="KW-0472">Membrane</keyword>